<dbReference type="GO" id="GO:0030261">
    <property type="term" value="P:chromosome condensation"/>
    <property type="evidence" value="ECO:0007669"/>
    <property type="project" value="InterPro"/>
</dbReference>
<dbReference type="GO" id="GO:0003677">
    <property type="term" value="F:DNA binding"/>
    <property type="evidence" value="ECO:0007669"/>
    <property type="project" value="UniProtKB-UniRule"/>
</dbReference>
<evidence type="ECO:0000256" key="5">
    <source>
        <dbReference type="ARBA" id="ARBA00023125"/>
    </source>
</evidence>
<dbReference type="GO" id="GO:0007062">
    <property type="term" value="P:sister chromatid cohesion"/>
    <property type="evidence" value="ECO:0007669"/>
    <property type="project" value="InterPro"/>
</dbReference>
<dbReference type="PANTHER" id="PTHR43977">
    <property type="entry name" value="STRUCTURAL MAINTENANCE OF CHROMOSOMES PROTEIN 3"/>
    <property type="match status" value="1"/>
</dbReference>
<dbReference type="RefSeq" id="WP_173064596.1">
    <property type="nucleotide sequence ID" value="NZ_AP022853.1"/>
</dbReference>
<comment type="function">
    <text evidence="6">Required for chromosome condensation and partitioning.</text>
</comment>
<dbReference type="GO" id="GO:0005737">
    <property type="term" value="C:cytoplasm"/>
    <property type="evidence" value="ECO:0007669"/>
    <property type="project" value="UniProtKB-SubCell"/>
</dbReference>
<dbReference type="SUPFAM" id="SSF75553">
    <property type="entry name" value="Smc hinge domain"/>
    <property type="match status" value="1"/>
</dbReference>
<dbReference type="GO" id="GO:0005524">
    <property type="term" value="F:ATP binding"/>
    <property type="evidence" value="ECO:0007669"/>
    <property type="project" value="UniProtKB-UniRule"/>
</dbReference>
<evidence type="ECO:0000259" key="9">
    <source>
        <dbReference type="Pfam" id="PF06470"/>
    </source>
</evidence>
<feature type="domain" description="SMC hinge" evidence="9">
    <location>
        <begin position="521"/>
        <end position="619"/>
    </location>
</feature>
<comment type="subunit">
    <text evidence="6">Homodimer.</text>
</comment>
<comment type="subcellular location">
    <subcellularLocation>
        <location evidence="6">Cytoplasm</location>
    </subcellularLocation>
</comment>
<dbReference type="KEGG" id="slac:SKTS_21600"/>
<dbReference type="InterPro" id="IPR011890">
    <property type="entry name" value="SMC_prok"/>
</dbReference>
<reference evidence="11" key="1">
    <citation type="submission" date="2020-03" db="EMBL/GenBank/DDBJ databases">
        <title>Complete genome sequence of sulfur-oxidizing bacterium skT11.</title>
        <authorList>
            <person name="Kanda M."/>
            <person name="Kojima H."/>
            <person name="Fukui M."/>
        </authorList>
    </citation>
    <scope>NUCLEOTIDE SEQUENCE [LARGE SCALE GENOMIC DNA]</scope>
    <source>
        <strain evidence="11">skT11</strain>
    </source>
</reference>
<keyword evidence="1 6" id="KW-0963">Cytoplasm</keyword>
<evidence type="ECO:0000256" key="1">
    <source>
        <dbReference type="ARBA" id="ARBA00022490"/>
    </source>
</evidence>
<organism evidence="10 11">
    <name type="scientific">Sulfurimicrobium lacus</name>
    <dbReference type="NCBI Taxonomy" id="2715678"/>
    <lineage>
        <taxon>Bacteria</taxon>
        <taxon>Pseudomonadati</taxon>
        <taxon>Pseudomonadota</taxon>
        <taxon>Betaproteobacteria</taxon>
        <taxon>Nitrosomonadales</taxon>
        <taxon>Sulfuricellaceae</taxon>
        <taxon>Sulfurimicrobium</taxon>
    </lineage>
</organism>
<evidence type="ECO:0000256" key="3">
    <source>
        <dbReference type="ARBA" id="ARBA00022840"/>
    </source>
</evidence>
<dbReference type="EMBL" id="AP022853">
    <property type="protein sequence ID" value="BCB27274.1"/>
    <property type="molecule type" value="Genomic_DNA"/>
</dbReference>
<comment type="similarity">
    <text evidence="6">Belongs to the SMC family.</text>
</comment>
<evidence type="ECO:0000256" key="4">
    <source>
        <dbReference type="ARBA" id="ARBA00023054"/>
    </source>
</evidence>
<keyword evidence="4 6" id="KW-0175">Coiled coil</keyword>
<feature type="coiled-coil region" evidence="6">
    <location>
        <begin position="170"/>
        <end position="348"/>
    </location>
</feature>
<keyword evidence="5 6" id="KW-0238">DNA-binding</keyword>
<evidence type="ECO:0000313" key="10">
    <source>
        <dbReference type="EMBL" id="BCB27274.1"/>
    </source>
</evidence>
<sequence>MRLTHIKLAGFKTFVDPTTIPVPGQRVGVVGPNGCGKSNVIDAVRWVMGESRAAALRGESMQDVIFNGAATRKAVSRASVELKFDNSLGKAAGQWSQYAEISVKRVLHRNGESQYFINNLHVRRRDVTDMFLGTGLGPRAYAIIEQGMISRIIEARPEDLRIFLEEAAGISRYKERRRETESRLKDTRDNLARVEDIRQELDKQLQRLEVQAQVAQHYHQLQQASQTTQHLLWLVKKQEALLARERAHQQVDKLVNELEAETATLRQSENQLETARADHFAAGDALHAAQGELYAANAEVAKLEQQLQHERETHNRLTSQLGAWRNQQSQLQQQYGQAEESLALWRAERETAQCNMQESADTVGEERERLPQMEAAFRECQRRHGDLQRELTQLEQALQIEEAHRSHARKTVQQLETRRERLQQEAAGLPQPDQAELERRRGELEEMAGELAHCQAQQHAFQAGLPALEQAQHAAQQAAHTAQQRATKIDAQLHALRQMQSRLEHNHKLKDWLAGHQLDGLPRLWNSIRIEAGWEAALESVLGERLKAVALESIEVASAWLVDTPPAPLALYEARAPGIASATGTLTPLRQRVEGPAGLLDEWLHGVYATSSVDEAWALRHQLQPGECLVCREGHVFTRSSVNFYAPQSELHGVLARQREIEALAGELEQTQAEMAARQGEAARTGNELKGAQHELAELRRTGGDIQQRHHRQQLETERMAQQQQHLSQRREQIGHEIGDIAAQLEIEMERIGEHDYNIERQQEQIAGLHEQLEDAKTVRGESEMLLNRQRQLAQAAERAAQEAVYQHKNCVAKIDEFERAVAALARQLEELAGRIAELEGEAGSLQQGKLDALLQQALLARKEQEGSLAAARDALAEAGNALQQLEQQRLASEHKLHPLRDRLEQARLKEQEARLAEEQWQEQLDAADADPESLWPLLEKRPRATELQGEVERLAQEIEALGAVNLAALEELNNGRERKQYLDAQFQDLSEAMDTLEQAIRRIDRETRARLQETFDTVNRHFGELFPAVFGGGNARLEMTGEEILDAGVTLIAQPPGKKNSSIHLLSGGEKALTALALVFAMFRLNPAPFCMLDEVDAPLDDSNTERFCELVKKMSQQTQFIYVSHNKITMEMAEHLVGVTMQESGVSRVVAVDLEEAVKLKDAAAL</sequence>
<feature type="region of interest" description="Disordered" evidence="7">
    <location>
        <begin position="423"/>
        <end position="442"/>
    </location>
</feature>
<accession>A0A6F8VC81</accession>
<dbReference type="GO" id="GO:0005694">
    <property type="term" value="C:chromosome"/>
    <property type="evidence" value="ECO:0007669"/>
    <property type="project" value="InterPro"/>
</dbReference>
<name>A0A6F8VC81_9PROT</name>
<dbReference type="InterPro" id="IPR003395">
    <property type="entry name" value="RecF/RecN/SMC_N"/>
</dbReference>
<dbReference type="InterPro" id="IPR010935">
    <property type="entry name" value="SMC_hinge"/>
</dbReference>
<dbReference type="Pfam" id="PF02463">
    <property type="entry name" value="SMC_N"/>
    <property type="match status" value="1"/>
</dbReference>
<dbReference type="GO" id="GO:0007059">
    <property type="term" value="P:chromosome segregation"/>
    <property type="evidence" value="ECO:0007669"/>
    <property type="project" value="UniProtKB-UniRule"/>
</dbReference>
<feature type="coiled-coil region" evidence="6">
    <location>
        <begin position="654"/>
        <end position="732"/>
    </location>
</feature>
<dbReference type="Proteomes" id="UP000502260">
    <property type="component" value="Chromosome"/>
</dbReference>
<feature type="domain" description="RecF/RecN/SMC N-terminal" evidence="8">
    <location>
        <begin position="3"/>
        <end position="1149"/>
    </location>
</feature>
<feature type="binding site" evidence="6">
    <location>
        <begin position="32"/>
        <end position="39"/>
    </location>
    <ligand>
        <name>ATP</name>
        <dbReference type="ChEBI" id="CHEBI:30616"/>
    </ligand>
</feature>
<dbReference type="NCBIfam" id="TIGR02168">
    <property type="entry name" value="SMC_prok_B"/>
    <property type="match status" value="1"/>
</dbReference>
<dbReference type="GO" id="GO:0016887">
    <property type="term" value="F:ATP hydrolysis activity"/>
    <property type="evidence" value="ECO:0007669"/>
    <property type="project" value="InterPro"/>
</dbReference>
<dbReference type="InterPro" id="IPR024704">
    <property type="entry name" value="SMC"/>
</dbReference>
<keyword evidence="11" id="KW-1185">Reference proteome</keyword>
<dbReference type="AlphaFoldDB" id="A0A6F8VC81"/>
<keyword evidence="2 6" id="KW-0547">Nucleotide-binding</keyword>
<dbReference type="HAMAP" id="MF_01894">
    <property type="entry name" value="Smc_prok"/>
    <property type="match status" value="1"/>
</dbReference>
<evidence type="ECO:0000256" key="6">
    <source>
        <dbReference type="HAMAP-Rule" id="MF_01894"/>
    </source>
</evidence>
<dbReference type="InterPro" id="IPR036277">
    <property type="entry name" value="SMC_hinge_sf"/>
</dbReference>
<evidence type="ECO:0000256" key="2">
    <source>
        <dbReference type="ARBA" id="ARBA00022741"/>
    </source>
</evidence>
<feature type="coiled-coil region" evidence="6">
    <location>
        <begin position="815"/>
        <end position="1010"/>
    </location>
</feature>
<dbReference type="Pfam" id="PF06470">
    <property type="entry name" value="SMC_hinge"/>
    <property type="match status" value="1"/>
</dbReference>
<dbReference type="InterPro" id="IPR027417">
    <property type="entry name" value="P-loop_NTPase"/>
</dbReference>
<protein>
    <recommendedName>
        <fullName evidence="6">Chromosome partition protein Smc</fullName>
    </recommendedName>
</protein>
<evidence type="ECO:0000256" key="7">
    <source>
        <dbReference type="SAM" id="MobiDB-lite"/>
    </source>
</evidence>
<comment type="domain">
    <text evidence="6">Contains large globular domains required for ATP hydrolysis at each terminus and a third globular domain forming a flexible hinge near the middle of the molecule. These domains are separated by coiled-coil structures.</text>
</comment>
<dbReference type="GO" id="GO:0006260">
    <property type="term" value="P:DNA replication"/>
    <property type="evidence" value="ECO:0007669"/>
    <property type="project" value="UniProtKB-UniRule"/>
</dbReference>
<dbReference type="PIRSF" id="PIRSF005719">
    <property type="entry name" value="SMC"/>
    <property type="match status" value="1"/>
</dbReference>
<dbReference type="Gene3D" id="3.40.50.300">
    <property type="entry name" value="P-loop containing nucleotide triphosphate hydrolases"/>
    <property type="match status" value="2"/>
</dbReference>
<evidence type="ECO:0000313" key="11">
    <source>
        <dbReference type="Proteomes" id="UP000502260"/>
    </source>
</evidence>
<keyword evidence="3 6" id="KW-0067">ATP-binding</keyword>
<evidence type="ECO:0000259" key="8">
    <source>
        <dbReference type="Pfam" id="PF02463"/>
    </source>
</evidence>
<proteinExistence type="inferred from homology"/>
<gene>
    <name evidence="6 10" type="primary">smc</name>
    <name evidence="10" type="ORF">SKTS_21600</name>
</gene>
<dbReference type="CDD" id="cd03278">
    <property type="entry name" value="ABC_SMC_barmotin"/>
    <property type="match status" value="1"/>
</dbReference>
<dbReference type="SUPFAM" id="SSF52540">
    <property type="entry name" value="P-loop containing nucleoside triphosphate hydrolases"/>
    <property type="match status" value="2"/>
</dbReference>